<keyword evidence="3" id="KW-1185">Reference proteome</keyword>
<dbReference type="EMBL" id="CP029556">
    <property type="protein sequence ID" value="AXA83500.1"/>
    <property type="molecule type" value="Genomic_DNA"/>
</dbReference>
<dbReference type="AlphaFoldDB" id="A0A344J390"/>
<dbReference type="OrthoDB" id="5242130at2"/>
<dbReference type="Proteomes" id="UP000251842">
    <property type="component" value="Chromosome"/>
</dbReference>
<dbReference type="PROSITE" id="PS51257">
    <property type="entry name" value="PROKAR_LIPOPROTEIN"/>
    <property type="match status" value="1"/>
</dbReference>
<feature type="chain" id="PRO_5016963565" evidence="1">
    <location>
        <begin position="24"/>
        <end position="170"/>
    </location>
</feature>
<sequence>MDAWSKSTFLALVLAGAAGCVSAPSQEQAVLPTGADAVGNDQSQAWAFSEVGGDCPAAYEFAESASGNVVASDYCSGFDSFYVGIAGRVVSFDALDSVEVYGPEEGWNRRYAGASGELAELRIGKVIRKEYDPQSTDEGCTRRFFAAKLLITPTDGVPREVDGVLDGGCP</sequence>
<organism evidence="2 3">
    <name type="scientific">Solilutibacter oculi</name>
    <dbReference type="NCBI Taxonomy" id="2698682"/>
    <lineage>
        <taxon>Bacteria</taxon>
        <taxon>Pseudomonadati</taxon>
        <taxon>Pseudomonadota</taxon>
        <taxon>Gammaproteobacteria</taxon>
        <taxon>Lysobacterales</taxon>
        <taxon>Lysobacteraceae</taxon>
        <taxon>Solilutibacter</taxon>
    </lineage>
</organism>
<dbReference type="RefSeq" id="WP_112925722.1">
    <property type="nucleotide sequence ID" value="NZ_CP029556.1"/>
</dbReference>
<dbReference type="KEGG" id="lue:DCD74_01255"/>
<evidence type="ECO:0000313" key="2">
    <source>
        <dbReference type="EMBL" id="AXA83500.1"/>
    </source>
</evidence>
<reference evidence="3" key="1">
    <citation type="submission" date="2018-05" db="EMBL/GenBank/DDBJ databases">
        <title>Luteimonas pekinense sp. nov., isolated from human Meibomian gland secretions, Beijing, China.</title>
        <authorList>
            <person name="Wen T."/>
            <person name="Bai H."/>
            <person name="Lv H."/>
        </authorList>
    </citation>
    <scope>NUCLEOTIDE SEQUENCE [LARGE SCALE GENOMIC DNA]</scope>
    <source>
        <strain evidence="3">83-4</strain>
    </source>
</reference>
<evidence type="ECO:0000313" key="3">
    <source>
        <dbReference type="Proteomes" id="UP000251842"/>
    </source>
</evidence>
<gene>
    <name evidence="2" type="ORF">DCD74_01255</name>
</gene>
<name>A0A344J390_9GAMM</name>
<feature type="signal peptide" evidence="1">
    <location>
        <begin position="1"/>
        <end position="23"/>
    </location>
</feature>
<proteinExistence type="predicted"/>
<evidence type="ECO:0000256" key="1">
    <source>
        <dbReference type="SAM" id="SignalP"/>
    </source>
</evidence>
<keyword evidence="1" id="KW-0732">Signal</keyword>
<protein>
    <submittedName>
        <fullName evidence="2">Uncharacterized protein</fullName>
    </submittedName>
</protein>
<accession>A0A344J390</accession>